<organism evidence="1 4">
    <name type="scientific">Rhizoctonia solani</name>
    <dbReference type="NCBI Taxonomy" id="456999"/>
    <lineage>
        <taxon>Eukaryota</taxon>
        <taxon>Fungi</taxon>
        <taxon>Dikarya</taxon>
        <taxon>Basidiomycota</taxon>
        <taxon>Agaricomycotina</taxon>
        <taxon>Agaricomycetes</taxon>
        <taxon>Cantharellales</taxon>
        <taxon>Ceratobasidiaceae</taxon>
        <taxon>Rhizoctonia</taxon>
    </lineage>
</organism>
<gene>
    <name evidence="3" type="ORF">RHS01_06799</name>
    <name evidence="2" type="ORF">RHS03_00628</name>
    <name evidence="1" type="ORF">RHS04_01382</name>
</gene>
<proteinExistence type="predicted"/>
<dbReference type="EMBL" id="JACYCF010000012">
    <property type="protein sequence ID" value="KAF8753732.1"/>
    <property type="molecule type" value="Genomic_DNA"/>
</dbReference>
<name>A0A8H7HEN7_9AGAM</name>
<comment type="caution">
    <text evidence="1">The sequence shown here is derived from an EMBL/GenBank/DDBJ whole genome shotgun (WGS) entry which is preliminary data.</text>
</comment>
<evidence type="ECO:0000313" key="1">
    <source>
        <dbReference type="EMBL" id="KAF8684564.1"/>
    </source>
</evidence>
<accession>A0A8H7HEN7</accession>
<dbReference type="Proteomes" id="UP000614334">
    <property type="component" value="Unassembled WGS sequence"/>
</dbReference>
<dbReference type="Proteomes" id="UP000602905">
    <property type="component" value="Unassembled WGS sequence"/>
</dbReference>
<dbReference type="EMBL" id="JACYCC010000025">
    <property type="protein sequence ID" value="KAF8684564.1"/>
    <property type="molecule type" value="Genomic_DNA"/>
</dbReference>
<evidence type="ECO:0000313" key="4">
    <source>
        <dbReference type="Proteomes" id="UP000650582"/>
    </source>
</evidence>
<protein>
    <submittedName>
        <fullName evidence="1">Uncharacterized protein</fullName>
    </submittedName>
</protein>
<reference evidence="1" key="1">
    <citation type="submission" date="2020-09" db="EMBL/GenBank/DDBJ databases">
        <title>Comparative genome analyses of four rice-infecting Rhizoctonia solani isolates reveal extensive enrichment of homogalacturonan modification genes.</title>
        <authorList>
            <person name="Lee D.-Y."/>
            <person name="Jeon J."/>
            <person name="Kim K.-T."/>
            <person name="Cheong K."/>
            <person name="Song H."/>
            <person name="Choi G."/>
            <person name="Ko J."/>
            <person name="Opiyo S.O."/>
            <person name="Zuo S."/>
            <person name="Madhav S."/>
            <person name="Lee Y.-H."/>
            <person name="Wang G.-L."/>
        </authorList>
    </citation>
    <scope>NUCLEOTIDE SEQUENCE</scope>
    <source>
        <strain evidence="3">AG1-IA B2</strain>
        <strain evidence="2">AG1-IA WGL</strain>
        <strain evidence="1">AG1-IA YN-7</strain>
    </source>
</reference>
<sequence length="86" mass="9356">MSASSLDFRCVKALAEYISSQRDGDEDFLSGGDRRQDELEKELQSASSALVDFLSRDGSRRSVSFSILGGSLSWLGEFGLKKKGSS</sequence>
<evidence type="ECO:0000313" key="2">
    <source>
        <dbReference type="EMBL" id="KAF8713681.1"/>
    </source>
</evidence>
<dbReference type="EMBL" id="JACYCD010000022">
    <property type="protein sequence ID" value="KAF8713681.1"/>
    <property type="molecule type" value="Genomic_DNA"/>
</dbReference>
<dbReference type="Proteomes" id="UP000650582">
    <property type="component" value="Unassembled WGS sequence"/>
</dbReference>
<dbReference type="AlphaFoldDB" id="A0A8H7HEN7"/>
<evidence type="ECO:0000313" key="3">
    <source>
        <dbReference type="EMBL" id="KAF8753732.1"/>
    </source>
</evidence>